<evidence type="ECO:0000313" key="3">
    <source>
        <dbReference type="EMBL" id="NGO52768.1"/>
    </source>
</evidence>
<dbReference type="AlphaFoldDB" id="A0A6G4WEJ5"/>
<dbReference type="GO" id="GO:0003700">
    <property type="term" value="F:DNA-binding transcription factor activity"/>
    <property type="evidence" value="ECO:0007669"/>
    <property type="project" value="TreeGrafter"/>
</dbReference>
<dbReference type="SMART" id="SM00530">
    <property type="entry name" value="HTH_XRE"/>
    <property type="match status" value="1"/>
</dbReference>
<evidence type="ECO:0000259" key="2">
    <source>
        <dbReference type="PROSITE" id="PS50943"/>
    </source>
</evidence>
<dbReference type="Pfam" id="PF01381">
    <property type="entry name" value="HTH_3"/>
    <property type="match status" value="1"/>
</dbReference>
<keyword evidence="1" id="KW-0238">DNA-binding</keyword>
<dbReference type="SUPFAM" id="SSF47413">
    <property type="entry name" value="lambda repressor-like DNA-binding domains"/>
    <property type="match status" value="1"/>
</dbReference>
<keyword evidence="4" id="KW-1185">Reference proteome</keyword>
<organism evidence="3 4">
    <name type="scientific">Allomesorhizobium camelthorni</name>
    <dbReference type="NCBI Taxonomy" id="475069"/>
    <lineage>
        <taxon>Bacteria</taxon>
        <taxon>Pseudomonadati</taxon>
        <taxon>Pseudomonadota</taxon>
        <taxon>Alphaproteobacteria</taxon>
        <taxon>Hyphomicrobiales</taxon>
        <taxon>Phyllobacteriaceae</taxon>
        <taxon>Allomesorhizobium</taxon>
    </lineage>
</organism>
<dbReference type="InterPro" id="IPR001387">
    <property type="entry name" value="Cro/C1-type_HTH"/>
</dbReference>
<dbReference type="RefSeq" id="WP_165029486.1">
    <property type="nucleotide sequence ID" value="NZ_JAAKZF010000022.1"/>
</dbReference>
<accession>A0A6G4WEJ5</accession>
<dbReference type="GO" id="GO:0005829">
    <property type="term" value="C:cytosol"/>
    <property type="evidence" value="ECO:0007669"/>
    <property type="project" value="TreeGrafter"/>
</dbReference>
<name>A0A6G4WEJ5_9HYPH</name>
<dbReference type="EMBL" id="JAAKZF010000022">
    <property type="protein sequence ID" value="NGO52768.1"/>
    <property type="molecule type" value="Genomic_DNA"/>
</dbReference>
<dbReference type="PROSITE" id="PS50943">
    <property type="entry name" value="HTH_CROC1"/>
    <property type="match status" value="1"/>
</dbReference>
<comment type="caution">
    <text evidence="3">The sequence shown here is derived from an EMBL/GenBank/DDBJ whole genome shotgun (WGS) entry which is preliminary data.</text>
</comment>
<proteinExistence type="predicted"/>
<dbReference type="GO" id="GO:0003677">
    <property type="term" value="F:DNA binding"/>
    <property type="evidence" value="ECO:0007669"/>
    <property type="project" value="UniProtKB-KW"/>
</dbReference>
<dbReference type="CDD" id="cd00093">
    <property type="entry name" value="HTH_XRE"/>
    <property type="match status" value="1"/>
</dbReference>
<evidence type="ECO:0000313" key="4">
    <source>
        <dbReference type="Proteomes" id="UP001642900"/>
    </source>
</evidence>
<dbReference type="InterPro" id="IPR010982">
    <property type="entry name" value="Lambda_DNA-bd_dom_sf"/>
</dbReference>
<dbReference type="InterPro" id="IPR050807">
    <property type="entry name" value="TransReg_Diox_bact_type"/>
</dbReference>
<dbReference type="Gene3D" id="1.10.260.40">
    <property type="entry name" value="lambda repressor-like DNA-binding domains"/>
    <property type="match status" value="1"/>
</dbReference>
<feature type="domain" description="HTH cro/C1-type" evidence="2">
    <location>
        <begin position="68"/>
        <end position="122"/>
    </location>
</feature>
<protein>
    <submittedName>
        <fullName evidence="3">Helix-turn-helix transcriptional regulator</fullName>
    </submittedName>
</protein>
<dbReference type="Proteomes" id="UP001642900">
    <property type="component" value="Unassembled WGS sequence"/>
</dbReference>
<sequence>MTKQIITTPNGERMIVLSEAEYERLVDRLEDAEDIATIRRFEQKLAAGEEEMIPAEYVYRILDGENPVAVWREYRGLTAKALAEAVGITQAYLSQIETGKRDGTVGTMKKIAEALKVTIDDLV</sequence>
<dbReference type="PANTHER" id="PTHR46797">
    <property type="entry name" value="HTH-TYPE TRANSCRIPTIONAL REGULATOR"/>
    <property type="match status" value="1"/>
</dbReference>
<reference evidence="3 4" key="1">
    <citation type="submission" date="2020-02" db="EMBL/GenBank/DDBJ databases">
        <title>Genome sequence of strain CCNWXJ40-4.</title>
        <authorList>
            <person name="Gao J."/>
            <person name="Sun J."/>
        </authorList>
    </citation>
    <scope>NUCLEOTIDE SEQUENCE [LARGE SCALE GENOMIC DNA]</scope>
    <source>
        <strain evidence="3 4">CCNWXJ 40-4</strain>
    </source>
</reference>
<dbReference type="PANTHER" id="PTHR46797:SF1">
    <property type="entry name" value="METHYLPHOSPHONATE SYNTHASE"/>
    <property type="match status" value="1"/>
</dbReference>
<gene>
    <name evidence="3" type="ORF">G6N73_16550</name>
</gene>
<evidence type="ECO:0000256" key="1">
    <source>
        <dbReference type="ARBA" id="ARBA00023125"/>
    </source>
</evidence>